<dbReference type="InterPro" id="IPR033770">
    <property type="entry name" value="RRP44_S1"/>
</dbReference>
<keyword evidence="5" id="KW-0963">Cytoplasm</keyword>
<dbReference type="GO" id="GO:1990251">
    <property type="term" value="C:nuclear exosome focus"/>
    <property type="evidence" value="ECO:0007669"/>
    <property type="project" value="EnsemblFungi"/>
</dbReference>
<dbReference type="GO" id="GO:0000467">
    <property type="term" value="P:exonucleolytic trimming to generate mature 3'-end of 5.8S rRNA from tricistronic rRNA transcript (SSU-rRNA, 5.8S rRNA, LSU-rRNA)"/>
    <property type="evidence" value="ECO:0007669"/>
    <property type="project" value="EnsemblFungi"/>
</dbReference>
<dbReference type="Gene3D" id="2.40.50.700">
    <property type="match status" value="1"/>
</dbReference>
<gene>
    <name evidence="19" type="ORF">LRAMOSA00347</name>
</gene>
<dbReference type="PROSITE" id="PS01175">
    <property type="entry name" value="RIBONUCLEASE_II"/>
    <property type="match status" value="1"/>
</dbReference>
<dbReference type="FunFam" id="2.40.50.700:FF:000001">
    <property type="entry name" value="Exosome complex exonuclease exoribonuclease (Rrp44)"/>
    <property type="match status" value="1"/>
</dbReference>
<dbReference type="GO" id="GO:0071031">
    <property type="term" value="P:nuclear mRNA surveillance of mRNA 3'-end processing"/>
    <property type="evidence" value="ECO:0007669"/>
    <property type="project" value="EnsemblFungi"/>
</dbReference>
<accession>A0A077W824</accession>
<evidence type="ECO:0000256" key="4">
    <source>
        <dbReference type="ARBA" id="ARBA00005785"/>
    </source>
</evidence>
<evidence type="ECO:0000256" key="1">
    <source>
        <dbReference type="ARBA" id="ARBA00001946"/>
    </source>
</evidence>
<dbReference type="GO" id="GO:0030847">
    <property type="term" value="P:termination of RNA polymerase II transcription, exosome-dependent"/>
    <property type="evidence" value="ECO:0007669"/>
    <property type="project" value="EnsemblFungi"/>
</dbReference>
<dbReference type="InterPro" id="IPR022966">
    <property type="entry name" value="RNase_II/R_CS"/>
</dbReference>
<comment type="similarity">
    <text evidence="4 15">Belongs to the RNR ribonuclease family.</text>
</comment>
<dbReference type="FunFam" id="3.40.50.1010:FF:000010">
    <property type="entry name" value="Exosome complex exonuclease DIS3"/>
    <property type="match status" value="1"/>
</dbReference>
<name>A0A077W824_9FUNG</name>
<dbReference type="OrthoDB" id="372421at2759"/>
<feature type="region of interest" description="Disordered" evidence="16">
    <location>
        <begin position="933"/>
        <end position="971"/>
    </location>
</feature>
<dbReference type="GO" id="GO:0000177">
    <property type="term" value="C:cytoplasmic exosome (RNase complex)"/>
    <property type="evidence" value="ECO:0007669"/>
    <property type="project" value="EnsemblFungi"/>
</dbReference>
<dbReference type="Pfam" id="PF17216">
    <property type="entry name" value="Rrp44_CSD1"/>
    <property type="match status" value="1"/>
</dbReference>
<feature type="compositionally biased region" description="Basic residues" evidence="16">
    <location>
        <begin position="960"/>
        <end position="971"/>
    </location>
</feature>
<dbReference type="Gene3D" id="2.40.50.140">
    <property type="entry name" value="Nucleic acid-binding proteins"/>
    <property type="match status" value="1"/>
</dbReference>
<evidence type="ECO:0000256" key="11">
    <source>
        <dbReference type="ARBA" id="ARBA00022839"/>
    </source>
</evidence>
<dbReference type="SUPFAM" id="SSF88723">
    <property type="entry name" value="PIN domain-like"/>
    <property type="match status" value="1"/>
</dbReference>
<dbReference type="GO" id="GO:0006397">
    <property type="term" value="P:mRNA processing"/>
    <property type="evidence" value="ECO:0007669"/>
    <property type="project" value="EnsemblFungi"/>
</dbReference>
<proteinExistence type="inferred from homology"/>
<dbReference type="PANTHER" id="PTHR23355">
    <property type="entry name" value="RIBONUCLEASE"/>
    <property type="match status" value="1"/>
</dbReference>
<dbReference type="Pfam" id="PF17215">
    <property type="entry name" value="Rrp44_S1"/>
    <property type="match status" value="1"/>
</dbReference>
<dbReference type="Pfam" id="PF17849">
    <property type="entry name" value="OB_Dis3"/>
    <property type="match status" value="1"/>
</dbReference>
<evidence type="ECO:0000259" key="18">
    <source>
        <dbReference type="SMART" id="SM00955"/>
    </source>
</evidence>
<dbReference type="Pfam" id="PF00773">
    <property type="entry name" value="RNB"/>
    <property type="match status" value="1"/>
</dbReference>
<feature type="domain" description="PIN" evidence="17">
    <location>
        <begin position="61"/>
        <end position="175"/>
    </location>
</feature>
<dbReference type="GO" id="GO:0004521">
    <property type="term" value="F:RNA endonuclease activity"/>
    <property type="evidence" value="ECO:0007669"/>
    <property type="project" value="EnsemblFungi"/>
</dbReference>
<comment type="subcellular location">
    <subcellularLocation>
        <location evidence="2">Cytoplasm</location>
    </subcellularLocation>
    <subcellularLocation>
        <location evidence="3">Nucleus</location>
        <location evidence="3">Nucleolus</location>
    </subcellularLocation>
</comment>
<dbReference type="InterPro" id="IPR050180">
    <property type="entry name" value="RNR_Ribonuclease"/>
</dbReference>
<protein>
    <recommendedName>
        <fullName evidence="14">Ribosomal RNA-processing protein 44</fullName>
    </recommendedName>
</protein>
<evidence type="ECO:0000313" key="19">
    <source>
        <dbReference type="EMBL" id="CDS02945.1"/>
    </source>
</evidence>
<dbReference type="CDD" id="cd09862">
    <property type="entry name" value="PIN_Rrp44-like"/>
    <property type="match status" value="1"/>
</dbReference>
<dbReference type="GO" id="GO:0071038">
    <property type="term" value="P:TRAMP-dependent tRNA surveillance pathway"/>
    <property type="evidence" value="ECO:0007669"/>
    <property type="project" value="EnsemblFungi"/>
</dbReference>
<dbReference type="Gene3D" id="3.40.50.1010">
    <property type="entry name" value="5'-nuclease"/>
    <property type="match status" value="1"/>
</dbReference>
<evidence type="ECO:0000256" key="9">
    <source>
        <dbReference type="ARBA" id="ARBA00022801"/>
    </source>
</evidence>
<dbReference type="InterPro" id="IPR033771">
    <property type="entry name" value="Rrp44_CSD1"/>
</dbReference>
<dbReference type="GO" id="GO:0000049">
    <property type="term" value="F:tRNA binding"/>
    <property type="evidence" value="ECO:0007669"/>
    <property type="project" value="EnsemblFungi"/>
</dbReference>
<dbReference type="SMART" id="SM00955">
    <property type="entry name" value="RNB"/>
    <property type="match status" value="1"/>
</dbReference>
<keyword evidence="8" id="KW-0255">Endonuclease</keyword>
<dbReference type="SUPFAM" id="SSF50249">
    <property type="entry name" value="Nucleic acid-binding proteins"/>
    <property type="match status" value="3"/>
</dbReference>
<dbReference type="GO" id="GO:0071035">
    <property type="term" value="P:nuclear polyadenylation-dependent rRNA catabolic process"/>
    <property type="evidence" value="ECO:0007669"/>
    <property type="project" value="EnsemblFungi"/>
</dbReference>
<keyword evidence="7" id="KW-0540">Nuclease</keyword>
<evidence type="ECO:0000256" key="6">
    <source>
        <dbReference type="ARBA" id="ARBA00022552"/>
    </source>
</evidence>
<dbReference type="GO" id="GO:0000175">
    <property type="term" value="F:3'-5'-RNA exonuclease activity"/>
    <property type="evidence" value="ECO:0007669"/>
    <property type="project" value="EnsemblFungi"/>
</dbReference>
<evidence type="ECO:0000256" key="7">
    <source>
        <dbReference type="ARBA" id="ARBA00022722"/>
    </source>
</evidence>
<keyword evidence="11" id="KW-0269">Exonuclease</keyword>
<dbReference type="InterPro" id="IPR002716">
    <property type="entry name" value="PIN_dom"/>
</dbReference>
<dbReference type="InterPro" id="IPR029060">
    <property type="entry name" value="PIN-like_dom_sf"/>
</dbReference>
<dbReference type="GO" id="GO:0000785">
    <property type="term" value="C:chromatin"/>
    <property type="evidence" value="ECO:0007669"/>
    <property type="project" value="EnsemblFungi"/>
</dbReference>
<evidence type="ECO:0000259" key="17">
    <source>
        <dbReference type="SMART" id="SM00670"/>
    </source>
</evidence>
<evidence type="ECO:0000256" key="15">
    <source>
        <dbReference type="RuleBase" id="RU003901"/>
    </source>
</evidence>
<evidence type="ECO:0000256" key="8">
    <source>
        <dbReference type="ARBA" id="ARBA00022759"/>
    </source>
</evidence>
<dbReference type="AlphaFoldDB" id="A0A077W824"/>
<evidence type="ECO:0000256" key="16">
    <source>
        <dbReference type="SAM" id="MobiDB-lite"/>
    </source>
</evidence>
<reference evidence="19" key="1">
    <citation type="journal article" date="2014" name="Genome Announc.">
        <title>De novo whole-genome sequence and genome annotation of Lichtheimia ramosa.</title>
        <authorList>
            <person name="Linde J."/>
            <person name="Schwartze V."/>
            <person name="Binder U."/>
            <person name="Lass-Florl C."/>
            <person name="Voigt K."/>
            <person name="Horn F."/>
        </authorList>
    </citation>
    <scope>NUCLEOTIDE SEQUENCE</scope>
    <source>
        <strain evidence="19">JMRC FSU:6197</strain>
    </source>
</reference>
<dbReference type="InterPro" id="IPR001900">
    <property type="entry name" value="RNase_II/R"/>
</dbReference>
<dbReference type="GO" id="GO:0043628">
    <property type="term" value="P:regulatory ncRNA 3'-end processing"/>
    <property type="evidence" value="ECO:0007669"/>
    <property type="project" value="EnsemblFungi"/>
</dbReference>
<organism evidence="19">
    <name type="scientific">Lichtheimia ramosa</name>
    <dbReference type="NCBI Taxonomy" id="688394"/>
    <lineage>
        <taxon>Eukaryota</taxon>
        <taxon>Fungi</taxon>
        <taxon>Fungi incertae sedis</taxon>
        <taxon>Mucoromycota</taxon>
        <taxon>Mucoromycotina</taxon>
        <taxon>Mucoromycetes</taxon>
        <taxon>Mucorales</taxon>
        <taxon>Lichtheimiaceae</taxon>
        <taxon>Lichtheimia</taxon>
    </lineage>
</organism>
<evidence type="ECO:0000256" key="13">
    <source>
        <dbReference type="ARBA" id="ARBA00023242"/>
    </source>
</evidence>
<dbReference type="GO" id="GO:0071039">
    <property type="term" value="P:nuclear polyadenylation-dependent CUT catabolic process"/>
    <property type="evidence" value="ECO:0007669"/>
    <property type="project" value="EnsemblFungi"/>
</dbReference>
<keyword evidence="10" id="KW-0271">Exosome</keyword>
<dbReference type="PANTHER" id="PTHR23355:SF35">
    <property type="entry name" value="EXOSOME COMPLEX EXONUCLEASE RRP44"/>
    <property type="match status" value="1"/>
</dbReference>
<keyword evidence="9" id="KW-0378">Hydrolase</keyword>
<keyword evidence="13" id="KW-0539">Nucleus</keyword>
<dbReference type="EMBL" id="LK023313">
    <property type="protein sequence ID" value="CDS02945.1"/>
    <property type="molecule type" value="Genomic_DNA"/>
</dbReference>
<dbReference type="SMART" id="SM00670">
    <property type="entry name" value="PINc"/>
    <property type="match status" value="1"/>
</dbReference>
<dbReference type="GO" id="GO:0005730">
    <property type="term" value="C:nucleolus"/>
    <property type="evidence" value="ECO:0007669"/>
    <property type="project" value="UniProtKB-SubCell"/>
</dbReference>
<evidence type="ECO:0000256" key="12">
    <source>
        <dbReference type="ARBA" id="ARBA00022884"/>
    </source>
</evidence>
<dbReference type="GO" id="GO:0070651">
    <property type="term" value="P:nonfunctional rRNA decay"/>
    <property type="evidence" value="ECO:0007669"/>
    <property type="project" value="EnsemblFungi"/>
</dbReference>
<sequence>MLRSKAFVKRTRKGNVVKVVKEHYLRDDITCSSAACNACEHQSLPILSKNPRKSELTDRPHYIIPDTNVFMNQLDIMEHPSIKDVIVLQTVREELRHLSLAVYNRLNAILADKNRRFYLFANEHHRDTFLEKLKDETPNDRNDRAIRVATQWYTNHLKESGILTIMLSDDRANREKAASMGVKSQSVRDYVRGMKDVPELLDMLAAPKSETTDADKIVFEEHLSPAHIANGVKKGTLIQGSLNVSQHNVLEATVVGNVDGEPKTVYILGRKNMNRSIQGDIVAVELLPRDQWKKTTSLAVEDEEDEEKMHGEVDTVMTEANAVDKDDVGEPTGKVVGLIRKRWRPYCGFIVKNSVHSSEGSTAAERVIFRALDRRIPPIKIKTTQAHSLLGNRIVVSIDSWPVNSVHPMGHFVKTLGSSGDKETETEVLLLEHDVPYQEFSKRVLDDLPPEGDDWVVTEKHLTTENRRDLRHLNICSIDPPGCTDIDDALHVRPLENGNYEIGVHIADVTYFVKPGQAMDAEAANRGTTVYLVDKRIDMLPALLGTNLCSLRSNVERLAFSCIWELTKDAEIVKVDFTKSVIRSKHSFTYDEAQTRIDDERMQDDVTKGIRILNQLAKKLRQKRIERGALTLSSPEVRFNLENDSQDPVDVEMKELKETNALVEEFMLLANISVAQKIFSHFPMSALLRKHGSPPVNNFDTLRKALSEVGVTLNVESSKALADSLDAAVLPNDPYFNKLVRIMTTRCMMQAQYFCSGTESEAEFRHYGLATPIYTHFTSPIRRYSDVIVHRLLQASIDPDVNYGQELTDKTKMKELCDVLNHRHRMAQMAGRSSVELYTNMFFKNKTLVEEGRVIRILKNGFVVLVPRFGIESIVYTSKGPDEPSVFTFDEEKNALIAGDVIIKMFDTVKVEIKVEGDETGMRQKMRMSLVYPQVPGLEPSDDQSSKKRKAQETKDGSQKTKRQAKAKVAA</sequence>
<evidence type="ECO:0000256" key="2">
    <source>
        <dbReference type="ARBA" id="ARBA00004496"/>
    </source>
</evidence>
<evidence type="ECO:0000256" key="3">
    <source>
        <dbReference type="ARBA" id="ARBA00004604"/>
    </source>
</evidence>
<dbReference type="Pfam" id="PF13638">
    <property type="entry name" value="PIN_4"/>
    <property type="match status" value="1"/>
</dbReference>
<keyword evidence="12" id="KW-0694">RNA-binding</keyword>
<dbReference type="InterPro" id="IPR012340">
    <property type="entry name" value="NA-bd_OB-fold"/>
</dbReference>
<feature type="domain" description="RNB" evidence="18">
    <location>
        <begin position="467"/>
        <end position="799"/>
    </location>
</feature>
<dbReference type="GO" id="GO:0031267">
    <property type="term" value="F:small GTPase binding"/>
    <property type="evidence" value="ECO:0007669"/>
    <property type="project" value="EnsemblFungi"/>
</dbReference>
<keyword evidence="6" id="KW-0698">rRNA processing</keyword>
<comment type="cofactor">
    <cofactor evidence="1">
        <name>Mg(2+)</name>
        <dbReference type="ChEBI" id="CHEBI:18420"/>
    </cofactor>
</comment>
<dbReference type="Gene3D" id="2.40.50.690">
    <property type="match status" value="1"/>
</dbReference>
<dbReference type="InterPro" id="IPR041505">
    <property type="entry name" value="Dis3_CSD2"/>
</dbReference>
<evidence type="ECO:0000256" key="14">
    <source>
        <dbReference type="ARBA" id="ARBA00077930"/>
    </source>
</evidence>
<evidence type="ECO:0000256" key="5">
    <source>
        <dbReference type="ARBA" id="ARBA00022490"/>
    </source>
</evidence>
<dbReference type="GO" id="GO:0033621">
    <property type="term" value="P:nuclear mRNA surveillance of meiosis-specific transcripts"/>
    <property type="evidence" value="ECO:0007669"/>
    <property type="project" value="EnsemblFungi"/>
</dbReference>
<dbReference type="GO" id="GO:0000176">
    <property type="term" value="C:nuclear exosome (RNase complex)"/>
    <property type="evidence" value="ECO:0007669"/>
    <property type="project" value="EnsemblFungi"/>
</dbReference>
<evidence type="ECO:0000256" key="10">
    <source>
        <dbReference type="ARBA" id="ARBA00022835"/>
    </source>
</evidence>